<evidence type="ECO:0000313" key="2">
    <source>
        <dbReference type="Proteomes" id="UP000609121"/>
    </source>
</evidence>
<keyword evidence="2" id="KW-1185">Reference proteome</keyword>
<name>A0A8J6YY19_9RHOB</name>
<dbReference type="RefSeq" id="WP_193180923.1">
    <property type="nucleotide sequence ID" value="NZ_JACVXA010000013.1"/>
</dbReference>
<dbReference type="AlphaFoldDB" id="A0A8J6YY19"/>
<dbReference type="EMBL" id="JACVXA010000013">
    <property type="protein sequence ID" value="MBE3637853.1"/>
    <property type="molecule type" value="Genomic_DNA"/>
</dbReference>
<sequence>MTETSLSRPWTDAVAFADLEIRRLRQAGPGLLEVDVSLILQERSGLTARNLTLTVPEQGAGSLHDRLCSEARLMLGASLRIERCCFGAMMRHARPDAA</sequence>
<gene>
    <name evidence="1" type="ORF">ICN82_06525</name>
</gene>
<reference evidence="1" key="1">
    <citation type="submission" date="2020-09" db="EMBL/GenBank/DDBJ databases">
        <title>A novel bacterium of genus Mangrovicoccus, isolated from South China Sea.</title>
        <authorList>
            <person name="Huang H."/>
            <person name="Mo K."/>
            <person name="Hu Y."/>
        </authorList>
    </citation>
    <scope>NUCLEOTIDE SEQUENCE</scope>
    <source>
        <strain evidence="1">HB182678</strain>
    </source>
</reference>
<comment type="caution">
    <text evidence="1">The sequence shown here is derived from an EMBL/GenBank/DDBJ whole genome shotgun (WGS) entry which is preliminary data.</text>
</comment>
<evidence type="ECO:0000313" key="1">
    <source>
        <dbReference type="EMBL" id="MBE3637853.1"/>
    </source>
</evidence>
<dbReference type="Proteomes" id="UP000609121">
    <property type="component" value="Unassembled WGS sequence"/>
</dbReference>
<organism evidence="1 2">
    <name type="scientific">Mangrovicoccus algicola</name>
    <dbReference type="NCBI Taxonomy" id="2771008"/>
    <lineage>
        <taxon>Bacteria</taxon>
        <taxon>Pseudomonadati</taxon>
        <taxon>Pseudomonadota</taxon>
        <taxon>Alphaproteobacteria</taxon>
        <taxon>Rhodobacterales</taxon>
        <taxon>Paracoccaceae</taxon>
        <taxon>Mangrovicoccus</taxon>
    </lineage>
</organism>
<protein>
    <submittedName>
        <fullName evidence="1">Uncharacterized protein</fullName>
    </submittedName>
</protein>
<accession>A0A8J6YY19</accession>
<proteinExistence type="predicted"/>